<dbReference type="PROSITE" id="PS00012">
    <property type="entry name" value="PHOSPHOPANTETHEINE"/>
    <property type="match status" value="1"/>
</dbReference>
<evidence type="ECO:0000256" key="1">
    <source>
        <dbReference type="ARBA" id="ARBA00022450"/>
    </source>
</evidence>
<organism evidence="4 5">
    <name type="scientific">Streptomyces albospinus</name>
    <dbReference type="NCBI Taxonomy" id="285515"/>
    <lineage>
        <taxon>Bacteria</taxon>
        <taxon>Bacillati</taxon>
        <taxon>Actinomycetota</taxon>
        <taxon>Actinomycetes</taxon>
        <taxon>Kitasatosporales</taxon>
        <taxon>Streptomycetaceae</taxon>
        <taxon>Streptomyces</taxon>
    </lineage>
</organism>
<dbReference type="SUPFAM" id="SSF47336">
    <property type="entry name" value="ACP-like"/>
    <property type="match status" value="1"/>
</dbReference>
<keyword evidence="2" id="KW-0597">Phosphoprotein</keyword>
<evidence type="ECO:0000313" key="4">
    <source>
        <dbReference type="EMBL" id="GGU91568.1"/>
    </source>
</evidence>
<dbReference type="InterPro" id="IPR006162">
    <property type="entry name" value="Ppantetheine_attach_site"/>
</dbReference>
<dbReference type="InterPro" id="IPR036736">
    <property type="entry name" value="ACP-like_sf"/>
</dbReference>
<dbReference type="InterPro" id="IPR009081">
    <property type="entry name" value="PP-bd_ACP"/>
</dbReference>
<keyword evidence="1" id="KW-0596">Phosphopantetheine</keyword>
<dbReference type="Proteomes" id="UP000654471">
    <property type="component" value="Unassembled WGS sequence"/>
</dbReference>
<dbReference type="PROSITE" id="PS50075">
    <property type="entry name" value="CARRIER"/>
    <property type="match status" value="1"/>
</dbReference>
<dbReference type="EMBL" id="BMRP01000038">
    <property type="protein sequence ID" value="GGU91568.1"/>
    <property type="molecule type" value="Genomic_DNA"/>
</dbReference>
<comment type="caution">
    <text evidence="4">The sequence shown here is derived from an EMBL/GenBank/DDBJ whole genome shotgun (WGS) entry which is preliminary data.</text>
</comment>
<sequence length="81" mass="8850">MKHDEALDIVKESLAEVVPDADLGALGPNDTFRDALGIDSLDFLRLIELLSERTGIRIGDEDTPHLTTLADSTRFLAARAM</sequence>
<gene>
    <name evidence="4" type="ORF">GCM10010211_67940</name>
</gene>
<protein>
    <recommendedName>
        <fullName evidence="3">Carrier domain-containing protein</fullName>
    </recommendedName>
</protein>
<proteinExistence type="predicted"/>
<dbReference type="RefSeq" id="WP_189306602.1">
    <property type="nucleotide sequence ID" value="NZ_BMRP01000038.1"/>
</dbReference>
<keyword evidence="5" id="KW-1185">Reference proteome</keyword>
<feature type="domain" description="Carrier" evidence="3">
    <location>
        <begin position="4"/>
        <end position="80"/>
    </location>
</feature>
<dbReference type="Pfam" id="PF00550">
    <property type="entry name" value="PP-binding"/>
    <property type="match status" value="1"/>
</dbReference>
<reference evidence="5" key="1">
    <citation type="journal article" date="2019" name="Int. J. Syst. Evol. Microbiol.">
        <title>The Global Catalogue of Microorganisms (GCM) 10K type strain sequencing project: providing services to taxonomists for standard genome sequencing and annotation.</title>
        <authorList>
            <consortium name="The Broad Institute Genomics Platform"/>
            <consortium name="The Broad Institute Genome Sequencing Center for Infectious Disease"/>
            <person name="Wu L."/>
            <person name="Ma J."/>
        </authorList>
    </citation>
    <scope>NUCLEOTIDE SEQUENCE [LARGE SCALE GENOMIC DNA]</scope>
    <source>
        <strain evidence="5">JCM 3399</strain>
    </source>
</reference>
<accession>A0ABQ2VKJ9</accession>
<evidence type="ECO:0000313" key="5">
    <source>
        <dbReference type="Proteomes" id="UP000654471"/>
    </source>
</evidence>
<evidence type="ECO:0000259" key="3">
    <source>
        <dbReference type="PROSITE" id="PS50075"/>
    </source>
</evidence>
<name>A0ABQ2VKJ9_9ACTN</name>
<evidence type="ECO:0000256" key="2">
    <source>
        <dbReference type="ARBA" id="ARBA00022553"/>
    </source>
</evidence>
<dbReference type="Gene3D" id="1.10.1200.10">
    <property type="entry name" value="ACP-like"/>
    <property type="match status" value="1"/>
</dbReference>